<evidence type="ECO:0000313" key="2">
    <source>
        <dbReference type="EMBL" id="KDN19724.1"/>
    </source>
</evidence>
<protein>
    <recommendedName>
        <fullName evidence="4">Secreted protein</fullName>
    </recommendedName>
</protein>
<keyword evidence="3" id="KW-1185">Reference proteome</keyword>
<proteinExistence type="predicted"/>
<dbReference type="PROSITE" id="PS51257">
    <property type="entry name" value="PROKAR_LIPOPROTEIN"/>
    <property type="match status" value="1"/>
</dbReference>
<dbReference type="eggNOG" id="ENOG5032FJQ">
    <property type="taxonomic scope" value="Bacteria"/>
</dbReference>
<organism evidence="2 3">
    <name type="scientific">Amycolatopsis rifamycinica</name>
    <dbReference type="NCBI Taxonomy" id="287986"/>
    <lineage>
        <taxon>Bacteria</taxon>
        <taxon>Bacillati</taxon>
        <taxon>Actinomycetota</taxon>
        <taxon>Actinomycetes</taxon>
        <taxon>Pseudonocardiales</taxon>
        <taxon>Pseudonocardiaceae</taxon>
        <taxon>Amycolatopsis</taxon>
    </lineage>
</organism>
<dbReference type="OrthoDB" id="4239815at2"/>
<evidence type="ECO:0000313" key="3">
    <source>
        <dbReference type="Proteomes" id="UP000027345"/>
    </source>
</evidence>
<keyword evidence="1" id="KW-0732">Signal</keyword>
<comment type="caution">
    <text evidence="2">The sequence shown here is derived from an EMBL/GenBank/DDBJ whole genome shotgun (WGS) entry which is preliminary data.</text>
</comment>
<dbReference type="AlphaFoldDB" id="A0A066U6K0"/>
<accession>A0A066U6K0</accession>
<feature type="signal peptide" evidence="1">
    <location>
        <begin position="1"/>
        <end position="25"/>
    </location>
</feature>
<gene>
    <name evidence="2" type="ORF">DV20_24115</name>
</gene>
<evidence type="ECO:0000256" key="1">
    <source>
        <dbReference type="SAM" id="SignalP"/>
    </source>
</evidence>
<dbReference type="STRING" id="287986.DV20_24115"/>
<dbReference type="Proteomes" id="UP000027345">
    <property type="component" value="Unassembled WGS sequence"/>
</dbReference>
<dbReference type="RefSeq" id="WP_043783882.1">
    <property type="nucleotide sequence ID" value="NZ_JMQI01000050.1"/>
</dbReference>
<sequence length="123" mass="12812">MLKKIAAAALVAGAATVLVPTAAFASASGCNEGTCIGVEGQGLRVESITADSLSGRDFYGHYHIYGGGIDTNSSTGNWTPGLGWTIYPRRDLPNGSVLCVEAWVKNADGGHSLRGRPCVEVRF</sequence>
<evidence type="ECO:0008006" key="4">
    <source>
        <dbReference type="Google" id="ProtNLM"/>
    </source>
</evidence>
<name>A0A066U6K0_9PSEU</name>
<reference evidence="2 3" key="1">
    <citation type="submission" date="2014-05" db="EMBL/GenBank/DDBJ databases">
        <title>Draft genome sequence of Amycolatopsis rifamycinica DSM 46095.</title>
        <authorList>
            <person name="Lal R."/>
            <person name="Saxena A."/>
            <person name="Kumari R."/>
            <person name="Mukherjee U."/>
            <person name="Singh P."/>
            <person name="Sangwan N."/>
            <person name="Mahato N.K."/>
        </authorList>
    </citation>
    <scope>NUCLEOTIDE SEQUENCE [LARGE SCALE GENOMIC DNA]</scope>
    <source>
        <strain evidence="2 3">DSM 46095</strain>
    </source>
</reference>
<feature type="chain" id="PRO_5001626986" description="Secreted protein" evidence="1">
    <location>
        <begin position="26"/>
        <end position="123"/>
    </location>
</feature>
<dbReference type="EMBL" id="JMQI01000050">
    <property type="protein sequence ID" value="KDN19724.1"/>
    <property type="molecule type" value="Genomic_DNA"/>
</dbReference>